<evidence type="ECO:0000256" key="1">
    <source>
        <dbReference type="ARBA" id="ARBA00034221"/>
    </source>
</evidence>
<dbReference type="Pfam" id="PF12706">
    <property type="entry name" value="Lactamase_B_2"/>
    <property type="match status" value="1"/>
</dbReference>
<evidence type="ECO:0000313" key="5">
    <source>
        <dbReference type="EMBL" id="GGD93550.1"/>
    </source>
</evidence>
<evidence type="ECO:0000256" key="3">
    <source>
        <dbReference type="ARBA" id="ARBA00048505"/>
    </source>
</evidence>
<protein>
    <recommendedName>
        <fullName evidence="4">Metallo-beta-lactamase domain-containing protein</fullName>
    </recommendedName>
</protein>
<dbReference type="AlphaFoldDB" id="A0A917E2J2"/>
<dbReference type="SUPFAM" id="SSF56281">
    <property type="entry name" value="Metallo-hydrolase/oxidoreductase"/>
    <property type="match status" value="1"/>
</dbReference>
<dbReference type="Gene3D" id="3.60.15.10">
    <property type="entry name" value="Ribonuclease Z/Hydroxyacylglutathione hydrolase-like"/>
    <property type="match status" value="1"/>
</dbReference>
<dbReference type="Proteomes" id="UP000612456">
    <property type="component" value="Unassembled WGS sequence"/>
</dbReference>
<reference evidence="5" key="2">
    <citation type="submission" date="2020-09" db="EMBL/GenBank/DDBJ databases">
        <authorList>
            <person name="Sun Q."/>
            <person name="Zhou Y."/>
        </authorList>
    </citation>
    <scope>NUCLEOTIDE SEQUENCE</scope>
    <source>
        <strain evidence="5">CGMCC 1.15178</strain>
    </source>
</reference>
<organism evidence="5 6">
    <name type="scientific">Paenibacillus nasutitermitis</name>
    <dbReference type="NCBI Taxonomy" id="1652958"/>
    <lineage>
        <taxon>Bacteria</taxon>
        <taxon>Bacillati</taxon>
        <taxon>Bacillota</taxon>
        <taxon>Bacilli</taxon>
        <taxon>Bacillales</taxon>
        <taxon>Paenibacillaceae</taxon>
        <taxon>Paenibacillus</taxon>
    </lineage>
</organism>
<sequence length="260" mass="28496">MTSLLHELQDTAVAPGSIAVWSLGQAGYACKLPSGQVVLIDPYITDYSARRLGHEFKRLMPSVITPEELDRLPIAAYLLTHHHEDHLDADCVTAMKSRDFPFYGPPETIRMLKELGVEEGRCHSLKAGCSHELEEMTISAVFADHGELAPDAVGIIVRAEGKAIYHMGDTCLREDCFRESVKDMQVDLLLVPINGKYGNMNEAEAAQAASLINPAIAAPCHFWMLPGNSGGDPLVFVNNVKSMAPLTIPFLFRQGELLIV</sequence>
<dbReference type="EMBL" id="BMHP01000006">
    <property type="protein sequence ID" value="GGD93550.1"/>
    <property type="molecule type" value="Genomic_DNA"/>
</dbReference>
<comment type="caution">
    <text evidence="5">The sequence shown here is derived from an EMBL/GenBank/DDBJ whole genome shotgun (WGS) entry which is preliminary data.</text>
</comment>
<evidence type="ECO:0000256" key="2">
    <source>
        <dbReference type="ARBA" id="ARBA00034301"/>
    </source>
</evidence>
<keyword evidence="6" id="KW-1185">Reference proteome</keyword>
<evidence type="ECO:0000313" key="6">
    <source>
        <dbReference type="Proteomes" id="UP000612456"/>
    </source>
</evidence>
<accession>A0A917E2J2</accession>
<proteinExistence type="predicted"/>
<dbReference type="SMART" id="SM00849">
    <property type="entry name" value="Lactamase_B"/>
    <property type="match status" value="1"/>
</dbReference>
<comment type="catalytic activity">
    <reaction evidence="3">
        <text>3',5'-cyclic UMP + H2O = UMP + H(+)</text>
        <dbReference type="Rhea" id="RHEA:70575"/>
        <dbReference type="ChEBI" id="CHEBI:15377"/>
        <dbReference type="ChEBI" id="CHEBI:15378"/>
        <dbReference type="ChEBI" id="CHEBI:57865"/>
        <dbReference type="ChEBI" id="CHEBI:184387"/>
    </reaction>
    <physiologicalReaction direction="left-to-right" evidence="3">
        <dbReference type="Rhea" id="RHEA:70576"/>
    </physiologicalReaction>
</comment>
<dbReference type="InterPro" id="IPR050114">
    <property type="entry name" value="UPF0173_UPF0282_UlaG_hydrolase"/>
</dbReference>
<reference evidence="5" key="1">
    <citation type="journal article" date="2014" name="Int. J. Syst. Evol. Microbiol.">
        <title>Complete genome sequence of Corynebacterium casei LMG S-19264T (=DSM 44701T), isolated from a smear-ripened cheese.</title>
        <authorList>
            <consortium name="US DOE Joint Genome Institute (JGI-PGF)"/>
            <person name="Walter F."/>
            <person name="Albersmeier A."/>
            <person name="Kalinowski J."/>
            <person name="Ruckert C."/>
        </authorList>
    </citation>
    <scope>NUCLEOTIDE SEQUENCE</scope>
    <source>
        <strain evidence="5">CGMCC 1.15178</strain>
    </source>
</reference>
<comment type="function">
    <text evidence="2">Counteracts the endogenous Pycsar antiviral defense system. Phosphodiesterase that enables metal-dependent hydrolysis of host cyclic nucleotide Pycsar defense signals such as cCMP and cUMP.</text>
</comment>
<comment type="catalytic activity">
    <reaction evidence="1">
        <text>3',5'-cyclic CMP + H2O = CMP + H(+)</text>
        <dbReference type="Rhea" id="RHEA:72675"/>
        <dbReference type="ChEBI" id="CHEBI:15377"/>
        <dbReference type="ChEBI" id="CHEBI:15378"/>
        <dbReference type="ChEBI" id="CHEBI:58003"/>
        <dbReference type="ChEBI" id="CHEBI:60377"/>
    </reaction>
    <physiologicalReaction direction="left-to-right" evidence="1">
        <dbReference type="Rhea" id="RHEA:72676"/>
    </physiologicalReaction>
</comment>
<feature type="domain" description="Metallo-beta-lactamase" evidence="4">
    <location>
        <begin position="24"/>
        <end position="221"/>
    </location>
</feature>
<name>A0A917E2J2_9BACL</name>
<dbReference type="InterPro" id="IPR001279">
    <property type="entry name" value="Metallo-B-lactamas"/>
</dbReference>
<dbReference type="RefSeq" id="WP_188997957.1">
    <property type="nucleotide sequence ID" value="NZ_BMHP01000006.1"/>
</dbReference>
<evidence type="ECO:0000259" key="4">
    <source>
        <dbReference type="SMART" id="SM00849"/>
    </source>
</evidence>
<dbReference type="PANTHER" id="PTHR43546">
    <property type="entry name" value="UPF0173 METAL-DEPENDENT HYDROLASE MJ1163-RELATED"/>
    <property type="match status" value="1"/>
</dbReference>
<dbReference type="InterPro" id="IPR036866">
    <property type="entry name" value="RibonucZ/Hydroxyglut_hydro"/>
</dbReference>
<gene>
    <name evidence="5" type="ORF">GCM10010911_60260</name>
</gene>